<dbReference type="RefSeq" id="WP_379663178.1">
    <property type="nucleotide sequence ID" value="NZ_JBHUDG010000020.1"/>
</dbReference>
<evidence type="ECO:0000313" key="2">
    <source>
        <dbReference type="Proteomes" id="UP001597118"/>
    </source>
</evidence>
<protein>
    <recommendedName>
        <fullName evidence="3">Lipoprotein</fullName>
    </recommendedName>
</protein>
<proteinExistence type="predicted"/>
<gene>
    <name evidence="1" type="ORF">ACFSAH_12990</name>
</gene>
<reference evidence="2" key="1">
    <citation type="journal article" date="2019" name="Int. J. Syst. Evol. Microbiol.">
        <title>The Global Catalogue of Microorganisms (GCM) 10K type strain sequencing project: providing services to taxonomists for standard genome sequencing and annotation.</title>
        <authorList>
            <consortium name="The Broad Institute Genomics Platform"/>
            <consortium name="The Broad Institute Genome Sequencing Center for Infectious Disease"/>
            <person name="Wu L."/>
            <person name="Ma J."/>
        </authorList>
    </citation>
    <scope>NUCLEOTIDE SEQUENCE [LARGE SCALE GENOMIC DNA]</scope>
    <source>
        <strain evidence="2">CCUG 53762</strain>
    </source>
</reference>
<evidence type="ECO:0008006" key="3">
    <source>
        <dbReference type="Google" id="ProtNLM"/>
    </source>
</evidence>
<dbReference type="EMBL" id="JBHUDG010000020">
    <property type="protein sequence ID" value="MFD1630799.1"/>
    <property type="molecule type" value="Genomic_DNA"/>
</dbReference>
<dbReference type="Proteomes" id="UP001597118">
    <property type="component" value="Unassembled WGS sequence"/>
</dbReference>
<comment type="caution">
    <text evidence="1">The sequence shown here is derived from an EMBL/GenBank/DDBJ whole genome shotgun (WGS) entry which is preliminary data.</text>
</comment>
<name>A0ABW4IFJ6_9SPHI</name>
<sequence>MKTIYKILNKLGGSVIAVTLLSGCTLFGLDIQKDYNRTPHTLEPNLNKTVWQYLKDRSSGSTAESMIFSRMMEGIEYAEIDSNEYKKPGRTFILLHNDMIYRSKATEVSFWNSVKVNGQRATKWSDYPKEFVRNYFLYLIVEGVYDHYTLSPLETVRAKTLAPAGYFNSLPPGITMLNFVANTNPESLMYIKMLNSSASNTSDYPIQLNDFFNIRTSSLLATNGTIHVAGYIGANGPYLIPVLPL</sequence>
<evidence type="ECO:0000313" key="1">
    <source>
        <dbReference type="EMBL" id="MFD1630799.1"/>
    </source>
</evidence>
<accession>A0ABW4IFJ6</accession>
<organism evidence="1 2">
    <name type="scientific">Pseudopedobacter beijingensis</name>
    <dbReference type="NCBI Taxonomy" id="1207056"/>
    <lineage>
        <taxon>Bacteria</taxon>
        <taxon>Pseudomonadati</taxon>
        <taxon>Bacteroidota</taxon>
        <taxon>Sphingobacteriia</taxon>
        <taxon>Sphingobacteriales</taxon>
        <taxon>Sphingobacteriaceae</taxon>
        <taxon>Pseudopedobacter</taxon>
    </lineage>
</organism>
<dbReference type="PROSITE" id="PS51257">
    <property type="entry name" value="PROKAR_LIPOPROTEIN"/>
    <property type="match status" value="1"/>
</dbReference>
<keyword evidence="2" id="KW-1185">Reference proteome</keyword>